<feature type="domain" description="Thiolase C-terminal" evidence="11">
    <location>
        <begin position="296"/>
        <end position="418"/>
    </location>
</feature>
<comment type="similarity">
    <text evidence="2 9">Belongs to the thiolase-like superfamily. Thiolase family.</text>
</comment>
<dbReference type="NCBIfam" id="NF005890">
    <property type="entry name" value="PRK07851.1"/>
    <property type="match status" value="1"/>
</dbReference>
<dbReference type="Proteomes" id="UP001303001">
    <property type="component" value="Chromosome"/>
</dbReference>
<accession>A0ABZ0A1U2</accession>
<dbReference type="EC" id="2.3.1.9" evidence="12"/>
<dbReference type="InterPro" id="IPR020617">
    <property type="entry name" value="Thiolase_C"/>
</dbReference>
<dbReference type="InterPro" id="IPR050215">
    <property type="entry name" value="Thiolase-like_sf_Thiolase"/>
</dbReference>
<reference evidence="12 13" key="1">
    <citation type="submission" date="2023-09" db="EMBL/GenBank/DDBJ databases">
        <title>Micromonospora halotolerans DSM 45598 genome sequence.</title>
        <authorList>
            <person name="Mo P."/>
        </authorList>
    </citation>
    <scope>NUCLEOTIDE SEQUENCE [LARGE SCALE GENOMIC DNA]</scope>
    <source>
        <strain evidence="12 13">DSM 45598</strain>
    </source>
</reference>
<keyword evidence="3 9" id="KW-0808">Transferase</keyword>
<dbReference type="GO" id="GO:0003985">
    <property type="term" value="F:acetyl-CoA C-acetyltransferase activity"/>
    <property type="evidence" value="ECO:0007669"/>
    <property type="project" value="UniProtKB-EC"/>
</dbReference>
<organism evidence="12 13">
    <name type="scientific">Micromonospora halotolerans</name>
    <dbReference type="NCBI Taxonomy" id="709879"/>
    <lineage>
        <taxon>Bacteria</taxon>
        <taxon>Bacillati</taxon>
        <taxon>Actinomycetota</taxon>
        <taxon>Actinomycetes</taxon>
        <taxon>Micromonosporales</taxon>
        <taxon>Micromonosporaceae</taxon>
        <taxon>Micromonospora</taxon>
    </lineage>
</organism>
<evidence type="ECO:0000313" key="12">
    <source>
        <dbReference type="EMBL" id="WNM41112.1"/>
    </source>
</evidence>
<protein>
    <submittedName>
        <fullName evidence="12">Acetyl-CoA C-acetyltransferase</fullName>
        <ecNumber evidence="12">2.3.1.9</ecNumber>
    </submittedName>
</protein>
<name>A0ABZ0A1U2_9ACTN</name>
<keyword evidence="6" id="KW-0443">Lipid metabolism</keyword>
<keyword evidence="7" id="KW-0576">Peroxisome</keyword>
<evidence type="ECO:0000256" key="8">
    <source>
        <dbReference type="ARBA" id="ARBA00023315"/>
    </source>
</evidence>
<dbReference type="CDD" id="cd00751">
    <property type="entry name" value="thiolase"/>
    <property type="match status" value="1"/>
</dbReference>
<evidence type="ECO:0000256" key="4">
    <source>
        <dbReference type="ARBA" id="ARBA00022832"/>
    </source>
</evidence>
<proteinExistence type="inferred from homology"/>
<dbReference type="InterPro" id="IPR020613">
    <property type="entry name" value="Thiolase_CS"/>
</dbReference>
<dbReference type="Gene3D" id="3.40.47.10">
    <property type="match status" value="1"/>
</dbReference>
<evidence type="ECO:0000256" key="3">
    <source>
        <dbReference type="ARBA" id="ARBA00022679"/>
    </source>
</evidence>
<dbReference type="Pfam" id="PF00108">
    <property type="entry name" value="Thiolase_N"/>
    <property type="match status" value="1"/>
</dbReference>
<evidence type="ECO:0000313" key="13">
    <source>
        <dbReference type="Proteomes" id="UP001303001"/>
    </source>
</evidence>
<evidence type="ECO:0000259" key="10">
    <source>
        <dbReference type="Pfam" id="PF00108"/>
    </source>
</evidence>
<dbReference type="NCBIfam" id="TIGR01930">
    <property type="entry name" value="AcCoA-C-Actrans"/>
    <property type="match status" value="1"/>
</dbReference>
<feature type="domain" description="Thiolase N-terminal" evidence="10">
    <location>
        <begin position="10"/>
        <end position="288"/>
    </location>
</feature>
<gene>
    <name evidence="12" type="ORF">RMN56_07100</name>
</gene>
<dbReference type="InterPro" id="IPR016039">
    <property type="entry name" value="Thiolase-like"/>
</dbReference>
<dbReference type="SUPFAM" id="SSF53901">
    <property type="entry name" value="Thiolase-like"/>
    <property type="match status" value="2"/>
</dbReference>
<evidence type="ECO:0000256" key="9">
    <source>
        <dbReference type="RuleBase" id="RU003557"/>
    </source>
</evidence>
<keyword evidence="5" id="KW-0809">Transit peptide</keyword>
<dbReference type="InterPro" id="IPR002155">
    <property type="entry name" value="Thiolase"/>
</dbReference>
<dbReference type="PIRSF" id="PIRSF000429">
    <property type="entry name" value="Ac-CoA_Ac_transf"/>
    <property type="match status" value="1"/>
</dbReference>
<sequence length="420" mass="44018">MPIESPRDAVIVATARSPIGRAFKGSLREVRPDDLAATIVQAALDKVPALDPTTIDDLYLGCGLPGGEQGFNMARVVATLLGLDGLPGATLTRYCASSLQTTRMAMHAIRAGEGDVFISAGVETVSRYARGNSDALPPEAQALVGGGWENPRFAAARERSAARAKGGAEVWTDPREDGQLPDIYLTMGQTAENLAQVHDVTRADMDAFGVRSQNLAEKAIADGFWAREITPVTTPDGTVVSTDDGPRPGVTLEAVAGLKPVFRPDGRITAGNCCPLNDGAAAVVIMSAQRAQELGLTPLARIISTGVTALSPEIMGLGPVEASRQALKRAGMTIDDVDLVEINEAFAAQVIPSYRQLGIPEEKLNVMGGAIAVGHPFGMSGARITGTLLNALEWHDKTIGLETMCVGGGQGMAMVLERLN</sequence>
<comment type="subcellular location">
    <subcellularLocation>
        <location evidence="1">Peroxisome</location>
    </subcellularLocation>
</comment>
<dbReference type="PROSITE" id="PS00737">
    <property type="entry name" value="THIOLASE_2"/>
    <property type="match status" value="1"/>
</dbReference>
<evidence type="ECO:0000256" key="7">
    <source>
        <dbReference type="ARBA" id="ARBA00023140"/>
    </source>
</evidence>
<dbReference type="PANTHER" id="PTHR43853:SF8">
    <property type="entry name" value="3-KETOACYL-COA THIOLASE, PEROXISOMAL"/>
    <property type="match status" value="1"/>
</dbReference>
<dbReference type="EMBL" id="CP134876">
    <property type="protein sequence ID" value="WNM41112.1"/>
    <property type="molecule type" value="Genomic_DNA"/>
</dbReference>
<dbReference type="RefSeq" id="WP_313723032.1">
    <property type="nucleotide sequence ID" value="NZ_CP134876.1"/>
</dbReference>
<keyword evidence="13" id="KW-1185">Reference proteome</keyword>
<evidence type="ECO:0000256" key="1">
    <source>
        <dbReference type="ARBA" id="ARBA00004275"/>
    </source>
</evidence>
<keyword evidence="4" id="KW-0276">Fatty acid metabolism</keyword>
<evidence type="ECO:0000256" key="2">
    <source>
        <dbReference type="ARBA" id="ARBA00010982"/>
    </source>
</evidence>
<evidence type="ECO:0000256" key="5">
    <source>
        <dbReference type="ARBA" id="ARBA00022946"/>
    </source>
</evidence>
<dbReference type="Pfam" id="PF02803">
    <property type="entry name" value="Thiolase_C"/>
    <property type="match status" value="1"/>
</dbReference>
<dbReference type="InterPro" id="IPR020616">
    <property type="entry name" value="Thiolase_N"/>
</dbReference>
<keyword evidence="8 9" id="KW-0012">Acyltransferase</keyword>
<evidence type="ECO:0000259" key="11">
    <source>
        <dbReference type="Pfam" id="PF02803"/>
    </source>
</evidence>
<evidence type="ECO:0000256" key="6">
    <source>
        <dbReference type="ARBA" id="ARBA00023098"/>
    </source>
</evidence>
<dbReference type="PANTHER" id="PTHR43853">
    <property type="entry name" value="3-KETOACYL-COA THIOLASE, PEROXISOMAL"/>
    <property type="match status" value="1"/>
</dbReference>